<evidence type="ECO:0000313" key="2">
    <source>
        <dbReference type="Proteomes" id="UP001177021"/>
    </source>
</evidence>
<dbReference type="EMBL" id="CASHSV030000823">
    <property type="protein sequence ID" value="CAJ2678690.1"/>
    <property type="molecule type" value="Genomic_DNA"/>
</dbReference>
<keyword evidence="2" id="KW-1185">Reference proteome</keyword>
<comment type="caution">
    <text evidence="1">The sequence shown here is derived from an EMBL/GenBank/DDBJ whole genome shotgun (WGS) entry which is preliminary data.</text>
</comment>
<protein>
    <submittedName>
        <fullName evidence="1">Uncharacterized protein</fullName>
    </submittedName>
</protein>
<reference evidence="1" key="1">
    <citation type="submission" date="2023-10" db="EMBL/GenBank/DDBJ databases">
        <authorList>
            <person name="Rodriguez Cubillos JULIANA M."/>
            <person name="De Vega J."/>
        </authorList>
    </citation>
    <scope>NUCLEOTIDE SEQUENCE</scope>
</reference>
<name>A0ACB0MAT2_TRIPR</name>
<gene>
    <name evidence="1" type="ORF">MILVUS5_LOCUS40935</name>
</gene>
<sequence length="327" mass="36681">MKSYNFYSLSSFLCSYRESSLFYQLKNLNMVSSPWLQSPVTHSDSATVPVLEKEQRYLDYVSADECEEDATSVDVTNPGSATIGQVQDADFATMEERNSEFVFGSFSQHSESEMDIYFRPSITRAKFEQLNMDLFEKYMNTVESCLTNAKIDTSSEDDVVLVGGSSKIPNMQNLLQDFFKKRVKLFDHDEAVAYGAAIQAVSLSGGLKNVPKNVHQYLTRMSLAAEPILGKIVINKKVNVTIEDNKSSVMIDFQEGAGMTVSIPGSYNISLPDPAFELPINICFAADFDSMLNVSAEVQTVSKDIIITNENVRLELRNRLRKLCWSF</sequence>
<organism evidence="1 2">
    <name type="scientific">Trifolium pratense</name>
    <name type="common">Red clover</name>
    <dbReference type="NCBI Taxonomy" id="57577"/>
    <lineage>
        <taxon>Eukaryota</taxon>
        <taxon>Viridiplantae</taxon>
        <taxon>Streptophyta</taxon>
        <taxon>Embryophyta</taxon>
        <taxon>Tracheophyta</taxon>
        <taxon>Spermatophyta</taxon>
        <taxon>Magnoliopsida</taxon>
        <taxon>eudicotyledons</taxon>
        <taxon>Gunneridae</taxon>
        <taxon>Pentapetalae</taxon>
        <taxon>rosids</taxon>
        <taxon>fabids</taxon>
        <taxon>Fabales</taxon>
        <taxon>Fabaceae</taxon>
        <taxon>Papilionoideae</taxon>
        <taxon>50 kb inversion clade</taxon>
        <taxon>NPAAA clade</taxon>
        <taxon>Hologalegina</taxon>
        <taxon>IRL clade</taxon>
        <taxon>Trifolieae</taxon>
        <taxon>Trifolium</taxon>
    </lineage>
</organism>
<proteinExistence type="predicted"/>
<evidence type="ECO:0000313" key="1">
    <source>
        <dbReference type="EMBL" id="CAJ2678690.1"/>
    </source>
</evidence>
<dbReference type="Proteomes" id="UP001177021">
    <property type="component" value="Unassembled WGS sequence"/>
</dbReference>
<accession>A0ACB0MAT2</accession>